<dbReference type="AlphaFoldDB" id="A0A2Z6M6G6"/>
<proteinExistence type="predicted"/>
<keyword evidence="2" id="KW-1185">Reference proteome</keyword>
<gene>
    <name evidence="1" type="ORF">TSUD_215460</name>
</gene>
<reference evidence="2" key="1">
    <citation type="journal article" date="2017" name="Front. Plant Sci.">
        <title>Climate Clever Clovers: New Paradigm to Reduce the Environmental Footprint of Ruminants by Breeding Low Methanogenic Forages Utilizing Haplotype Variation.</title>
        <authorList>
            <person name="Kaur P."/>
            <person name="Appels R."/>
            <person name="Bayer P.E."/>
            <person name="Keeble-Gagnere G."/>
            <person name="Wang J."/>
            <person name="Hirakawa H."/>
            <person name="Shirasawa K."/>
            <person name="Vercoe P."/>
            <person name="Stefanova K."/>
            <person name="Durmic Z."/>
            <person name="Nichols P."/>
            <person name="Revell C."/>
            <person name="Isobe S.N."/>
            <person name="Edwards D."/>
            <person name="Erskine W."/>
        </authorList>
    </citation>
    <scope>NUCLEOTIDE SEQUENCE [LARGE SCALE GENOMIC DNA]</scope>
    <source>
        <strain evidence="2">cv. Daliak</strain>
    </source>
</reference>
<organism evidence="1 2">
    <name type="scientific">Trifolium subterraneum</name>
    <name type="common">Subterranean clover</name>
    <dbReference type="NCBI Taxonomy" id="3900"/>
    <lineage>
        <taxon>Eukaryota</taxon>
        <taxon>Viridiplantae</taxon>
        <taxon>Streptophyta</taxon>
        <taxon>Embryophyta</taxon>
        <taxon>Tracheophyta</taxon>
        <taxon>Spermatophyta</taxon>
        <taxon>Magnoliopsida</taxon>
        <taxon>eudicotyledons</taxon>
        <taxon>Gunneridae</taxon>
        <taxon>Pentapetalae</taxon>
        <taxon>rosids</taxon>
        <taxon>fabids</taxon>
        <taxon>Fabales</taxon>
        <taxon>Fabaceae</taxon>
        <taxon>Papilionoideae</taxon>
        <taxon>50 kb inversion clade</taxon>
        <taxon>NPAAA clade</taxon>
        <taxon>Hologalegina</taxon>
        <taxon>IRL clade</taxon>
        <taxon>Trifolieae</taxon>
        <taxon>Trifolium</taxon>
    </lineage>
</organism>
<evidence type="ECO:0000313" key="2">
    <source>
        <dbReference type="Proteomes" id="UP000242715"/>
    </source>
</evidence>
<name>A0A2Z6M6G6_TRISU</name>
<dbReference type="EMBL" id="DF973361">
    <property type="protein sequence ID" value="GAU27736.1"/>
    <property type="molecule type" value="Genomic_DNA"/>
</dbReference>
<evidence type="ECO:0000313" key="1">
    <source>
        <dbReference type="EMBL" id="GAU27736.1"/>
    </source>
</evidence>
<protein>
    <submittedName>
        <fullName evidence="1">Uncharacterized protein</fullName>
    </submittedName>
</protein>
<dbReference type="Proteomes" id="UP000242715">
    <property type="component" value="Unassembled WGS sequence"/>
</dbReference>
<sequence>MELMMKEDMNHGNVTLLDVSAFRRHAIAESADGATFFLSIRSCHAPLNTRLTRLVTLHYRRRYQSFVKRVYSLLCAEAAYDDDCVTVEKRSISNRLEFT</sequence>
<accession>A0A2Z6M6G6</accession>